<protein>
    <submittedName>
        <fullName evidence="2">Uncharacterized protein</fullName>
    </submittedName>
</protein>
<feature type="region of interest" description="Disordered" evidence="1">
    <location>
        <begin position="45"/>
        <end position="80"/>
    </location>
</feature>
<dbReference type="AlphaFoldDB" id="A0A1K1LBE6"/>
<accession>A0A1K1LBE6</accession>
<name>A0A1K1LBE6_9BACT</name>
<sequence>MGKTAFPYRYGRSIGRRTLNALAAQASASRQDAFFRDNPARAAVKMPGPAARHQGPAARKRGRAPAPGRNPSPVMASRHP</sequence>
<proteinExistence type="predicted"/>
<dbReference type="Proteomes" id="UP000186323">
    <property type="component" value="Chromosome I"/>
</dbReference>
<evidence type="ECO:0000256" key="1">
    <source>
        <dbReference type="SAM" id="MobiDB-lite"/>
    </source>
</evidence>
<dbReference type="KEGG" id="dpg:DESPIGER_0122"/>
<gene>
    <name evidence="2" type="ORF">DESPIGER_0122</name>
</gene>
<reference evidence="3" key="1">
    <citation type="submission" date="2016-10" db="EMBL/GenBank/DDBJ databases">
        <authorList>
            <person name="Wegmann U."/>
        </authorList>
    </citation>
    <scope>NUCLEOTIDE SEQUENCE [LARGE SCALE GENOMIC DNA]</scope>
</reference>
<dbReference type="EMBL" id="LT630450">
    <property type="protein sequence ID" value="SFV72024.1"/>
    <property type="molecule type" value="Genomic_DNA"/>
</dbReference>
<keyword evidence="3" id="KW-1185">Reference proteome</keyword>
<organism evidence="2 3">
    <name type="scientific">Desulfovibrio piger</name>
    <dbReference type="NCBI Taxonomy" id="901"/>
    <lineage>
        <taxon>Bacteria</taxon>
        <taxon>Pseudomonadati</taxon>
        <taxon>Thermodesulfobacteriota</taxon>
        <taxon>Desulfovibrionia</taxon>
        <taxon>Desulfovibrionales</taxon>
        <taxon>Desulfovibrionaceae</taxon>
        <taxon>Desulfovibrio</taxon>
    </lineage>
</organism>
<evidence type="ECO:0000313" key="2">
    <source>
        <dbReference type="EMBL" id="SFV72024.1"/>
    </source>
</evidence>
<evidence type="ECO:0000313" key="3">
    <source>
        <dbReference type="Proteomes" id="UP000186323"/>
    </source>
</evidence>